<organism evidence="1 2">
    <name type="scientific">Clostridium beijerinckii</name>
    <name type="common">Clostridium MP</name>
    <dbReference type="NCBI Taxonomy" id="1520"/>
    <lineage>
        <taxon>Bacteria</taxon>
        <taxon>Bacillati</taxon>
        <taxon>Bacillota</taxon>
        <taxon>Clostridia</taxon>
        <taxon>Eubacteriales</taxon>
        <taxon>Clostridiaceae</taxon>
        <taxon>Clostridium</taxon>
    </lineage>
</organism>
<dbReference type="SUPFAM" id="SSF55909">
    <property type="entry name" value="Pentein"/>
    <property type="match status" value="1"/>
</dbReference>
<evidence type="ECO:0008006" key="3">
    <source>
        <dbReference type="Google" id="ProtNLM"/>
    </source>
</evidence>
<evidence type="ECO:0000313" key="2">
    <source>
        <dbReference type="Proteomes" id="UP000031866"/>
    </source>
</evidence>
<dbReference type="AlphaFoldDB" id="A0A0B5QDD7"/>
<dbReference type="RefSeq" id="WP_041897889.1">
    <property type="nucleotide sequence ID" value="NZ_CP010086.2"/>
</dbReference>
<dbReference type="GO" id="GO:0016990">
    <property type="term" value="F:arginine deiminase activity"/>
    <property type="evidence" value="ECO:0007669"/>
    <property type="project" value="TreeGrafter"/>
</dbReference>
<dbReference type="GO" id="GO:0019546">
    <property type="term" value="P:L-arginine deiminase pathway"/>
    <property type="evidence" value="ECO:0007669"/>
    <property type="project" value="TreeGrafter"/>
</dbReference>
<sequence length="266" mass="30994">MNIYLKNEYNKIVYYLLVYPSKFYIDDNGQNKADMKLMYRQYNNFVNLLINLGVKVQFLDITNSTEQVFTRDIGFVINDIFFVSKIKSPTRQPETEPLMDFIKTHNLKYYEMKNSIEGGDVILHDEVLFIGVSDRTSMEAIKEVQFVLDDNNMAIKTVPINFDKSKIHLDCVFNTLDRDSCLVTDNVYDIDIIQKHIKNCFKLDKTAADKLGTNFVYLGDRKIITHNKETYELLKRFGFEPYYTDFSEILKGSGSLGCCTLPILRH</sequence>
<evidence type="ECO:0000313" key="1">
    <source>
        <dbReference type="EMBL" id="AJH00220.1"/>
    </source>
</evidence>
<accession>A0A0B5QDD7</accession>
<protein>
    <recommendedName>
        <fullName evidence="3">Amidinotransferase</fullName>
    </recommendedName>
</protein>
<gene>
    <name evidence="1" type="ORF">LF65_03663</name>
</gene>
<dbReference type="Gene3D" id="3.75.10.10">
    <property type="entry name" value="L-arginine/glycine Amidinotransferase, Chain A"/>
    <property type="match status" value="1"/>
</dbReference>
<proteinExistence type="predicted"/>
<dbReference type="KEGG" id="cbei:LF65_03663"/>
<dbReference type="PANTHER" id="PTHR47271">
    <property type="entry name" value="ARGININE DEIMINASE"/>
    <property type="match status" value="1"/>
</dbReference>
<dbReference type="Pfam" id="PF19420">
    <property type="entry name" value="DDAH_eukar"/>
    <property type="match status" value="1"/>
</dbReference>
<dbReference type="Proteomes" id="UP000031866">
    <property type="component" value="Chromosome"/>
</dbReference>
<dbReference type="STRING" id="1520.LF65_03663"/>
<name>A0A0B5QDD7_CLOBE</name>
<dbReference type="EMBL" id="CP010086">
    <property type="protein sequence ID" value="AJH00220.1"/>
    <property type="molecule type" value="Genomic_DNA"/>
</dbReference>
<reference evidence="2" key="1">
    <citation type="submission" date="2014-12" db="EMBL/GenBank/DDBJ databases">
        <title>Genome sequence of Clostridium beijerinckii strain 59B.</title>
        <authorList>
            <person name="Little G.T."/>
            <person name="Minton N.P."/>
        </authorList>
    </citation>
    <scope>NUCLEOTIDE SEQUENCE [LARGE SCALE GENOMIC DNA]</scope>
    <source>
        <strain evidence="2">59B</strain>
    </source>
</reference>
<dbReference type="OrthoDB" id="9814070at2"/>
<dbReference type="PANTHER" id="PTHR47271:SF2">
    <property type="entry name" value="ARGININE DEIMINASE"/>
    <property type="match status" value="1"/>
</dbReference>